<dbReference type="EMBL" id="LAZR01005760">
    <property type="protein sequence ID" value="KKM97336.1"/>
    <property type="molecule type" value="Genomic_DNA"/>
</dbReference>
<dbReference type="Pfam" id="PF23598">
    <property type="entry name" value="LRR_14"/>
    <property type="match status" value="1"/>
</dbReference>
<dbReference type="InterPro" id="IPR055414">
    <property type="entry name" value="LRR_R13L4/SHOC2-like"/>
</dbReference>
<comment type="caution">
    <text evidence="4">The sequence shown here is derived from an EMBL/GenBank/DDBJ whole genome shotgun (WGS) entry which is preliminary data.</text>
</comment>
<dbReference type="SUPFAM" id="SSF52047">
    <property type="entry name" value="RNI-like"/>
    <property type="match status" value="1"/>
</dbReference>
<accession>A0A0F9MDD5</accession>
<dbReference type="InterPro" id="IPR032675">
    <property type="entry name" value="LRR_dom_sf"/>
</dbReference>
<keyword evidence="2" id="KW-0677">Repeat</keyword>
<dbReference type="SMART" id="SM00364">
    <property type="entry name" value="LRR_BAC"/>
    <property type="match status" value="4"/>
</dbReference>
<gene>
    <name evidence="4" type="ORF">LCGC14_1169080</name>
</gene>
<dbReference type="InterPro" id="IPR003591">
    <property type="entry name" value="Leu-rich_rpt_typical-subtyp"/>
</dbReference>
<evidence type="ECO:0000313" key="4">
    <source>
        <dbReference type="EMBL" id="KKM97336.1"/>
    </source>
</evidence>
<dbReference type="Gene3D" id="3.80.10.10">
    <property type="entry name" value="Ribonuclease Inhibitor"/>
    <property type="match status" value="2"/>
</dbReference>
<dbReference type="PROSITE" id="PS51450">
    <property type="entry name" value="LRR"/>
    <property type="match status" value="2"/>
</dbReference>
<organism evidence="4">
    <name type="scientific">marine sediment metagenome</name>
    <dbReference type="NCBI Taxonomy" id="412755"/>
    <lineage>
        <taxon>unclassified sequences</taxon>
        <taxon>metagenomes</taxon>
        <taxon>ecological metagenomes</taxon>
    </lineage>
</organism>
<feature type="domain" description="Disease resistance R13L4/SHOC-2-like LRR" evidence="3">
    <location>
        <begin position="269"/>
        <end position="348"/>
    </location>
</feature>
<protein>
    <recommendedName>
        <fullName evidence="3">Disease resistance R13L4/SHOC-2-like LRR domain-containing protein</fullName>
    </recommendedName>
</protein>
<dbReference type="SMART" id="SM00369">
    <property type="entry name" value="LRR_TYP"/>
    <property type="match status" value="3"/>
</dbReference>
<dbReference type="PANTHER" id="PTHR45752:SF195">
    <property type="entry name" value="LEUCINE-RICH REPEAT (LRR) FAMILY PROTEIN-RELATED"/>
    <property type="match status" value="1"/>
</dbReference>
<dbReference type="InterPro" id="IPR050715">
    <property type="entry name" value="LRR-SigEffector_domain"/>
</dbReference>
<dbReference type="InterPro" id="IPR001611">
    <property type="entry name" value="Leu-rich_rpt"/>
</dbReference>
<sequence length="419" mass="48608">MNEFKINKYLTLKIESARTNIYVAGERFIQCKSLLLDIPIKELRRLKGLESMDEITEEFELSEHKGIYIEPRTEFWAHCSNLQAWYENNYDTRLLHRNLSFPLLHSLTKAGDPLARQVFKEEIATRLDTGDNNVVSFLVNEHFVDFLDRSQYFMSILNPLEAESLLELERSTDQYFTQILDWEAFDSGVEDVEPYQQFIVEDRSVVGLLLYWYNKPVKKLPKSISSFKNLQVLHCFGDNIPSIPKDIGGLKNLKKLNLSSEILKELPDSVTSLPHLEYLNIRSPLLRSLPENIGNLKRLRLLSIGNMLAEIPSSVEKLQELNYLYLNNNLLTHLPRSILSLKVLKGLYLRKNKLEHIPDSIVKLSNLEILDITENSIKDIPKTLLKLENLNILFIDQNKLSERANNILVELKKRGVLIY</sequence>
<dbReference type="PANTHER" id="PTHR45752">
    <property type="entry name" value="LEUCINE-RICH REPEAT-CONTAINING"/>
    <property type="match status" value="1"/>
</dbReference>
<reference evidence="4" key="1">
    <citation type="journal article" date="2015" name="Nature">
        <title>Complex archaea that bridge the gap between prokaryotes and eukaryotes.</title>
        <authorList>
            <person name="Spang A."/>
            <person name="Saw J.H."/>
            <person name="Jorgensen S.L."/>
            <person name="Zaremba-Niedzwiedzka K."/>
            <person name="Martijn J."/>
            <person name="Lind A.E."/>
            <person name="van Eijk R."/>
            <person name="Schleper C."/>
            <person name="Guy L."/>
            <person name="Ettema T.J."/>
        </authorList>
    </citation>
    <scope>NUCLEOTIDE SEQUENCE</scope>
</reference>
<evidence type="ECO:0000256" key="2">
    <source>
        <dbReference type="ARBA" id="ARBA00022737"/>
    </source>
</evidence>
<name>A0A0F9MDD5_9ZZZZ</name>
<evidence type="ECO:0000256" key="1">
    <source>
        <dbReference type="ARBA" id="ARBA00022614"/>
    </source>
</evidence>
<proteinExistence type="predicted"/>
<dbReference type="AlphaFoldDB" id="A0A0F9MDD5"/>
<evidence type="ECO:0000259" key="3">
    <source>
        <dbReference type="Pfam" id="PF23598"/>
    </source>
</evidence>
<keyword evidence="1" id="KW-0433">Leucine-rich repeat</keyword>